<dbReference type="EMBL" id="JAMZMK010008170">
    <property type="protein sequence ID" value="KAI7741568.1"/>
    <property type="molecule type" value="Genomic_DNA"/>
</dbReference>
<comment type="caution">
    <text evidence="1">The sequence shown here is derived from an EMBL/GenBank/DDBJ whole genome shotgun (WGS) entry which is preliminary data.</text>
</comment>
<keyword evidence="2" id="KW-1185">Reference proteome</keyword>
<accession>A0AAD5GJ14</accession>
<reference evidence="1" key="1">
    <citation type="submission" date="2022-06" db="EMBL/GenBank/DDBJ databases">
        <title>Uncovering the hologenomic basis of an extraordinary plant invasion.</title>
        <authorList>
            <person name="Bieker V.C."/>
            <person name="Martin M.D."/>
            <person name="Gilbert T."/>
            <person name="Hodgins K."/>
            <person name="Battlay P."/>
            <person name="Petersen B."/>
            <person name="Wilson J."/>
        </authorList>
    </citation>
    <scope>NUCLEOTIDE SEQUENCE</scope>
    <source>
        <strain evidence="1">AA19_3_7</strain>
        <tissue evidence="1">Leaf</tissue>
    </source>
</reference>
<evidence type="ECO:0000313" key="2">
    <source>
        <dbReference type="Proteomes" id="UP001206925"/>
    </source>
</evidence>
<name>A0AAD5GJ14_AMBAR</name>
<protein>
    <submittedName>
        <fullName evidence="1">Uncharacterized protein</fullName>
    </submittedName>
</protein>
<evidence type="ECO:0000313" key="1">
    <source>
        <dbReference type="EMBL" id="KAI7741568.1"/>
    </source>
</evidence>
<organism evidence="1 2">
    <name type="scientific">Ambrosia artemisiifolia</name>
    <name type="common">Common ragweed</name>
    <dbReference type="NCBI Taxonomy" id="4212"/>
    <lineage>
        <taxon>Eukaryota</taxon>
        <taxon>Viridiplantae</taxon>
        <taxon>Streptophyta</taxon>
        <taxon>Embryophyta</taxon>
        <taxon>Tracheophyta</taxon>
        <taxon>Spermatophyta</taxon>
        <taxon>Magnoliopsida</taxon>
        <taxon>eudicotyledons</taxon>
        <taxon>Gunneridae</taxon>
        <taxon>Pentapetalae</taxon>
        <taxon>asterids</taxon>
        <taxon>campanulids</taxon>
        <taxon>Asterales</taxon>
        <taxon>Asteraceae</taxon>
        <taxon>Asteroideae</taxon>
        <taxon>Heliantheae alliance</taxon>
        <taxon>Heliantheae</taxon>
        <taxon>Ambrosia</taxon>
    </lineage>
</organism>
<proteinExistence type="predicted"/>
<sequence length="89" mass="10059">MIFWVMEHSQLTGSNARTKKGLKLGIFREVIERFFPCNLQKSAVKLALIITESTKNNHNVDCISSTAFDHPMISQPGFGGLLMDWCRDS</sequence>
<dbReference type="AlphaFoldDB" id="A0AAD5GJ14"/>
<gene>
    <name evidence="1" type="ORF">M8C21_011802</name>
</gene>
<dbReference type="Proteomes" id="UP001206925">
    <property type="component" value="Unassembled WGS sequence"/>
</dbReference>